<dbReference type="OrthoDB" id="304370at2"/>
<dbReference type="InterPro" id="IPR013424">
    <property type="entry name" value="Ice-binding_C"/>
</dbReference>
<feature type="chain" id="PRO_5021888859" description="Ice-binding protein C-terminal domain-containing protein" evidence="1">
    <location>
        <begin position="28"/>
        <end position="685"/>
    </location>
</feature>
<sequence length="685" mass="74380" precursor="true">MHRKYHYFCRLGLAVLCSMNTSTLAFGYFQGSYGNWTYTSADTGDKTKGVFPYDSVRVHGQIANVSNRVFIDSNSMYWMTNSGNGAGNNTITCTGNTYLQTQIKSGLPFYALNFGNNEHHTPNLTIKTQFGNKSAEMFHVRFQPNSVPIKNREVGLIRNAGGNITFDQDFIGNYELLNFFGYAYSVRALKSSNSDPNNSGNITINNDLLATISTKGYGFSKSFYSQSNFTVGNNFSGSIFTESDHSSAYSIHASGNVDIGNQLTSQITSDGDTDACGIYAGNNMSIANGISGTINALGGDKAHGIYGGNININGIFSGTISAQSGNKQAYGAYANNNFYAKNITGIIQTTASNNSAYGIYAKSLQIDNISGTIKAISNSSNANNTAYAIQSYGNDNDYIVLNTGANIIGDIDLGNDKGTTRGDILHLLGSGSMNYDLHNIETLHVYDEKYSDPELWTLNLANTATSSRNSFVHTEIDGGILRANSNFQTQNLRIMNEGGLSFNLYDPNQDIALNVTKSTRIAGRLILDKEFSVNECAINDQYTLVDGDLIQGNNIDGMFDIIYGTIISDELGLAVLYNHYGNEDIIARVTLLGDANLDNVVDMTDLQIVQTKMSEPYPVAGVWTEGDFNGDTIVNDLDLNIVTANMNLNANDSYSALTLRAIPEPSSLFLLGSAGLLCFRRKRIA</sequence>
<dbReference type="KEGG" id="pcor:KS4_29500"/>
<dbReference type="RefSeq" id="WP_145079335.1">
    <property type="nucleotide sequence ID" value="NZ_CP036425.1"/>
</dbReference>
<protein>
    <recommendedName>
        <fullName evidence="2">Ice-binding protein C-terminal domain-containing protein</fullName>
    </recommendedName>
</protein>
<evidence type="ECO:0000256" key="1">
    <source>
        <dbReference type="SAM" id="SignalP"/>
    </source>
</evidence>
<name>A0A517YXC1_9BACT</name>
<dbReference type="Pfam" id="PF07589">
    <property type="entry name" value="PEP-CTERM"/>
    <property type="match status" value="1"/>
</dbReference>
<dbReference type="GO" id="GO:0000272">
    <property type="term" value="P:polysaccharide catabolic process"/>
    <property type="evidence" value="ECO:0007669"/>
    <property type="project" value="InterPro"/>
</dbReference>
<dbReference type="Gene3D" id="1.10.1330.10">
    <property type="entry name" value="Dockerin domain"/>
    <property type="match status" value="1"/>
</dbReference>
<keyword evidence="4" id="KW-1185">Reference proteome</keyword>
<dbReference type="EMBL" id="CP036425">
    <property type="protein sequence ID" value="QDU34874.1"/>
    <property type="molecule type" value="Genomic_DNA"/>
</dbReference>
<dbReference type="InterPro" id="IPR036439">
    <property type="entry name" value="Dockerin_dom_sf"/>
</dbReference>
<feature type="domain" description="Ice-binding protein C-terminal" evidence="2">
    <location>
        <begin position="661"/>
        <end position="682"/>
    </location>
</feature>
<evidence type="ECO:0000259" key="2">
    <source>
        <dbReference type="Pfam" id="PF07589"/>
    </source>
</evidence>
<dbReference type="AlphaFoldDB" id="A0A517YXC1"/>
<evidence type="ECO:0000313" key="3">
    <source>
        <dbReference type="EMBL" id="QDU34874.1"/>
    </source>
</evidence>
<keyword evidence="1" id="KW-0732">Signal</keyword>
<dbReference type="SUPFAM" id="SSF63446">
    <property type="entry name" value="Type I dockerin domain"/>
    <property type="match status" value="1"/>
</dbReference>
<proteinExistence type="predicted"/>
<feature type="signal peptide" evidence="1">
    <location>
        <begin position="1"/>
        <end position="27"/>
    </location>
</feature>
<organism evidence="3 4">
    <name type="scientific">Poriferisphaera corsica</name>
    <dbReference type="NCBI Taxonomy" id="2528020"/>
    <lineage>
        <taxon>Bacteria</taxon>
        <taxon>Pseudomonadati</taxon>
        <taxon>Planctomycetota</taxon>
        <taxon>Phycisphaerae</taxon>
        <taxon>Phycisphaerales</taxon>
        <taxon>Phycisphaeraceae</taxon>
        <taxon>Poriferisphaera</taxon>
    </lineage>
</organism>
<evidence type="ECO:0000313" key="4">
    <source>
        <dbReference type="Proteomes" id="UP000317369"/>
    </source>
</evidence>
<accession>A0A517YXC1</accession>
<dbReference type="NCBIfam" id="TIGR02595">
    <property type="entry name" value="PEP_CTERM"/>
    <property type="match status" value="1"/>
</dbReference>
<gene>
    <name evidence="3" type="ORF">KS4_29500</name>
</gene>
<reference evidence="3 4" key="1">
    <citation type="submission" date="2019-02" db="EMBL/GenBank/DDBJ databases">
        <title>Deep-cultivation of Planctomycetes and their phenomic and genomic characterization uncovers novel biology.</title>
        <authorList>
            <person name="Wiegand S."/>
            <person name="Jogler M."/>
            <person name="Boedeker C."/>
            <person name="Pinto D."/>
            <person name="Vollmers J."/>
            <person name="Rivas-Marin E."/>
            <person name="Kohn T."/>
            <person name="Peeters S.H."/>
            <person name="Heuer A."/>
            <person name="Rast P."/>
            <person name="Oberbeckmann S."/>
            <person name="Bunk B."/>
            <person name="Jeske O."/>
            <person name="Meyerdierks A."/>
            <person name="Storesund J.E."/>
            <person name="Kallscheuer N."/>
            <person name="Luecker S."/>
            <person name="Lage O.M."/>
            <person name="Pohl T."/>
            <person name="Merkel B.J."/>
            <person name="Hornburger P."/>
            <person name="Mueller R.-W."/>
            <person name="Bruemmer F."/>
            <person name="Labrenz M."/>
            <person name="Spormann A.M."/>
            <person name="Op den Camp H."/>
            <person name="Overmann J."/>
            <person name="Amann R."/>
            <person name="Jetten M.S.M."/>
            <person name="Mascher T."/>
            <person name="Medema M.H."/>
            <person name="Devos D.P."/>
            <person name="Kaster A.-K."/>
            <person name="Ovreas L."/>
            <person name="Rohde M."/>
            <person name="Galperin M.Y."/>
            <person name="Jogler C."/>
        </authorList>
    </citation>
    <scope>NUCLEOTIDE SEQUENCE [LARGE SCALE GENOMIC DNA]</scope>
    <source>
        <strain evidence="3 4">KS4</strain>
    </source>
</reference>
<dbReference type="Proteomes" id="UP000317369">
    <property type="component" value="Chromosome"/>
</dbReference>